<reference evidence="1 2" key="1">
    <citation type="submission" date="2019-03" db="EMBL/GenBank/DDBJ databases">
        <title>Single cell metagenomics reveals metabolic interactions within the superorganism composed of flagellate Streblomastix strix and complex community of Bacteroidetes bacteria on its surface.</title>
        <authorList>
            <person name="Treitli S.C."/>
            <person name="Kolisko M."/>
            <person name="Husnik F."/>
            <person name="Keeling P."/>
            <person name="Hampl V."/>
        </authorList>
    </citation>
    <scope>NUCLEOTIDE SEQUENCE [LARGE SCALE GENOMIC DNA]</scope>
    <source>
        <strain evidence="1">ST1C</strain>
    </source>
</reference>
<sequence>MQQQPDKLTNCQFHQFRHIRNNKLLEYHCYLTQQREVKQQRQSNCSISPTLKRTEESEEDDFLNNIILGITMPHLPPHKTDLETTQRTWQN</sequence>
<comment type="caution">
    <text evidence="1">The sequence shown here is derived from an EMBL/GenBank/DDBJ whole genome shotgun (WGS) entry which is preliminary data.</text>
</comment>
<dbReference type="Proteomes" id="UP000324800">
    <property type="component" value="Unassembled WGS sequence"/>
</dbReference>
<evidence type="ECO:0000313" key="2">
    <source>
        <dbReference type="Proteomes" id="UP000324800"/>
    </source>
</evidence>
<protein>
    <submittedName>
        <fullName evidence="1">Uncharacterized protein</fullName>
    </submittedName>
</protein>
<gene>
    <name evidence="1" type="ORF">EZS28_029546</name>
</gene>
<organism evidence="1 2">
    <name type="scientific">Streblomastix strix</name>
    <dbReference type="NCBI Taxonomy" id="222440"/>
    <lineage>
        <taxon>Eukaryota</taxon>
        <taxon>Metamonada</taxon>
        <taxon>Preaxostyla</taxon>
        <taxon>Oxymonadida</taxon>
        <taxon>Streblomastigidae</taxon>
        <taxon>Streblomastix</taxon>
    </lineage>
</organism>
<dbReference type="AlphaFoldDB" id="A0A5J4UX90"/>
<name>A0A5J4UX90_9EUKA</name>
<evidence type="ECO:0000313" key="1">
    <source>
        <dbReference type="EMBL" id="KAA6374927.1"/>
    </source>
</evidence>
<accession>A0A5J4UX90</accession>
<dbReference type="EMBL" id="SNRW01011611">
    <property type="protein sequence ID" value="KAA6374927.1"/>
    <property type="molecule type" value="Genomic_DNA"/>
</dbReference>
<proteinExistence type="predicted"/>